<evidence type="ECO:0000313" key="7">
    <source>
        <dbReference type="Proteomes" id="UP000556084"/>
    </source>
</evidence>
<feature type="region of interest" description="Disordered" evidence="3">
    <location>
        <begin position="1"/>
        <end position="23"/>
    </location>
</feature>
<organism evidence="6 7">
    <name type="scientific">Streptomyces olivoverticillatus</name>
    <dbReference type="NCBI Taxonomy" id="66427"/>
    <lineage>
        <taxon>Bacteria</taxon>
        <taxon>Bacillati</taxon>
        <taxon>Actinomycetota</taxon>
        <taxon>Actinomycetes</taxon>
        <taxon>Kitasatosporales</taxon>
        <taxon>Streptomycetaceae</taxon>
        <taxon>Streptomyces</taxon>
    </lineage>
</organism>
<reference evidence="6 7" key="1">
    <citation type="submission" date="2020-08" db="EMBL/GenBank/DDBJ databases">
        <title>Genomic Encyclopedia of Type Strains, Phase III (KMG-III): the genomes of soil and plant-associated and newly described type strains.</title>
        <authorList>
            <person name="Whitman W."/>
        </authorList>
    </citation>
    <scope>NUCLEOTIDE SEQUENCE [LARGE SCALE GENOMIC DNA]</scope>
    <source>
        <strain evidence="6 7">CECT 3266</strain>
    </source>
</reference>
<dbReference type="PANTHER" id="PTHR10587:SF133">
    <property type="entry name" value="CHITIN DEACETYLASE 1-RELATED"/>
    <property type="match status" value="1"/>
</dbReference>
<dbReference type="GO" id="GO:0046872">
    <property type="term" value="F:metal ion binding"/>
    <property type="evidence" value="ECO:0007669"/>
    <property type="project" value="UniProtKB-KW"/>
</dbReference>
<keyword evidence="4" id="KW-0812">Transmembrane</keyword>
<proteinExistence type="predicted"/>
<feature type="transmembrane region" description="Helical" evidence="4">
    <location>
        <begin position="21"/>
        <end position="43"/>
    </location>
</feature>
<feature type="compositionally biased region" description="Basic residues" evidence="3">
    <location>
        <begin position="10"/>
        <end position="22"/>
    </location>
</feature>
<keyword evidence="4" id="KW-0472">Membrane</keyword>
<dbReference type="EMBL" id="JACHJH010000003">
    <property type="protein sequence ID" value="MBB4893447.1"/>
    <property type="molecule type" value="Genomic_DNA"/>
</dbReference>
<keyword evidence="4" id="KW-1133">Transmembrane helix</keyword>
<evidence type="ECO:0000256" key="2">
    <source>
        <dbReference type="ARBA" id="ARBA00022801"/>
    </source>
</evidence>
<dbReference type="InterPro" id="IPR002509">
    <property type="entry name" value="NODB_dom"/>
</dbReference>
<evidence type="ECO:0000256" key="3">
    <source>
        <dbReference type="SAM" id="MobiDB-lite"/>
    </source>
</evidence>
<dbReference type="SUPFAM" id="SSF88713">
    <property type="entry name" value="Glycoside hydrolase/deacetylase"/>
    <property type="match status" value="1"/>
</dbReference>
<dbReference type="InterPro" id="IPR050248">
    <property type="entry name" value="Polysacc_deacetylase_ArnD"/>
</dbReference>
<dbReference type="PANTHER" id="PTHR10587">
    <property type="entry name" value="GLYCOSYL TRANSFERASE-RELATED"/>
    <property type="match status" value="1"/>
</dbReference>
<dbReference type="Pfam" id="PF01522">
    <property type="entry name" value="Polysacc_deac_1"/>
    <property type="match status" value="1"/>
</dbReference>
<dbReference type="PROSITE" id="PS51677">
    <property type="entry name" value="NODB"/>
    <property type="match status" value="1"/>
</dbReference>
<dbReference type="Proteomes" id="UP000556084">
    <property type="component" value="Unassembled WGS sequence"/>
</dbReference>
<dbReference type="CDD" id="cd10917">
    <property type="entry name" value="CE4_NodB_like_6s_7s"/>
    <property type="match status" value="1"/>
</dbReference>
<accession>A0A7W7PKP9</accession>
<keyword evidence="1" id="KW-0479">Metal-binding</keyword>
<dbReference type="GO" id="GO:0016810">
    <property type="term" value="F:hydrolase activity, acting on carbon-nitrogen (but not peptide) bonds"/>
    <property type="evidence" value="ECO:0007669"/>
    <property type="project" value="InterPro"/>
</dbReference>
<evidence type="ECO:0000256" key="4">
    <source>
        <dbReference type="SAM" id="Phobius"/>
    </source>
</evidence>
<dbReference type="InterPro" id="IPR011330">
    <property type="entry name" value="Glyco_hydro/deAcase_b/a-brl"/>
</dbReference>
<evidence type="ECO:0000256" key="1">
    <source>
        <dbReference type="ARBA" id="ARBA00022723"/>
    </source>
</evidence>
<comment type="caution">
    <text evidence="6">The sequence shown here is derived from an EMBL/GenBank/DDBJ whole genome shotgun (WGS) entry which is preliminary data.</text>
</comment>
<feature type="region of interest" description="Disordered" evidence="3">
    <location>
        <begin position="43"/>
        <end position="117"/>
    </location>
</feature>
<keyword evidence="2" id="KW-0378">Hydrolase</keyword>
<protein>
    <submittedName>
        <fullName evidence="6">Peptidoglycan/xylan/chitin deacetylase (PgdA/CDA1 family)</fullName>
    </submittedName>
</protein>
<evidence type="ECO:0000313" key="6">
    <source>
        <dbReference type="EMBL" id="MBB4893447.1"/>
    </source>
</evidence>
<dbReference type="Gene3D" id="3.20.20.370">
    <property type="entry name" value="Glycoside hydrolase/deacetylase"/>
    <property type="match status" value="1"/>
</dbReference>
<sequence>MSGYREVLRHGRGRHRRRRRTSLKAAVTVGALVAGSAFAVTAMDDPPQNCDPQPRAKAGGSARRDAGRVDPCPARAVGPAGKAGDRDGPDGTPRGEGGTGHRTPAPPEPEGVYDRERCGNTSGRILLSLDDWPYSDPDRAVRIGAQLQAKGVRAAFFLINRYASQYPQIVSTLRQQGHWVGNHTYSHRNLPGLSEDEVQDEISRGVHGNLLRPPYGDAGEREREIAADLGYRICNWTIDTHDWEKVEGAMRSADSIRTIVREATTGEKQNGVVLGHLFSNFPEALNGVIDDLHAQGYQLCRNTGPVGEQVPYPLQC</sequence>
<dbReference type="RefSeq" id="WP_184349295.1">
    <property type="nucleotide sequence ID" value="NZ_JACHJH010000003.1"/>
</dbReference>
<dbReference type="AlphaFoldDB" id="A0A7W7PKP9"/>
<name>A0A7W7PKP9_9ACTN</name>
<evidence type="ECO:0000259" key="5">
    <source>
        <dbReference type="PROSITE" id="PS51677"/>
    </source>
</evidence>
<dbReference type="GO" id="GO:0005975">
    <property type="term" value="P:carbohydrate metabolic process"/>
    <property type="evidence" value="ECO:0007669"/>
    <property type="project" value="InterPro"/>
</dbReference>
<dbReference type="GO" id="GO:0016020">
    <property type="term" value="C:membrane"/>
    <property type="evidence" value="ECO:0007669"/>
    <property type="project" value="TreeGrafter"/>
</dbReference>
<feature type="domain" description="NodB homology" evidence="5">
    <location>
        <begin position="123"/>
        <end position="300"/>
    </location>
</feature>
<gene>
    <name evidence="6" type="ORF">FHS39_002478</name>
</gene>
<keyword evidence="7" id="KW-1185">Reference proteome</keyword>